<evidence type="ECO:0000313" key="2">
    <source>
        <dbReference type="Proteomes" id="UP001162972"/>
    </source>
</evidence>
<dbReference type="EMBL" id="JAPFFJ010000009">
    <property type="protein sequence ID" value="KAJ6419890.1"/>
    <property type="molecule type" value="Genomic_DNA"/>
</dbReference>
<dbReference type="AlphaFoldDB" id="A0AAD6P8I4"/>
<gene>
    <name evidence="1" type="ORF">OIU84_029917</name>
</gene>
<reference evidence="1 2" key="1">
    <citation type="journal article" date="2023" name="Int. J. Mol. Sci.">
        <title>De Novo Assembly and Annotation of 11 Diverse Shrub Willow (Salix) Genomes Reveals Novel Gene Organization in Sex-Linked Regions.</title>
        <authorList>
            <person name="Hyden B."/>
            <person name="Feng K."/>
            <person name="Yates T.B."/>
            <person name="Jawdy S."/>
            <person name="Cereghino C."/>
            <person name="Smart L.B."/>
            <person name="Muchero W."/>
        </authorList>
    </citation>
    <scope>NUCLEOTIDE SEQUENCE [LARGE SCALE GENOMIC DNA]</scope>
    <source>
        <tissue evidence="1">Shoot tip</tissue>
    </source>
</reference>
<evidence type="ECO:0000313" key="1">
    <source>
        <dbReference type="EMBL" id="KAJ6419890.1"/>
    </source>
</evidence>
<sequence>MFSITKMRTMAFFSKNPQTQDHNFPLKPPLVNQRNIYLFGFVHGTLIKGRGAMESDAGSRNFEKPNTS</sequence>
<feature type="non-terminal residue" evidence="1">
    <location>
        <position position="68"/>
    </location>
</feature>
<organism evidence="1 2">
    <name type="scientific">Salix udensis</name>
    <dbReference type="NCBI Taxonomy" id="889485"/>
    <lineage>
        <taxon>Eukaryota</taxon>
        <taxon>Viridiplantae</taxon>
        <taxon>Streptophyta</taxon>
        <taxon>Embryophyta</taxon>
        <taxon>Tracheophyta</taxon>
        <taxon>Spermatophyta</taxon>
        <taxon>Magnoliopsida</taxon>
        <taxon>eudicotyledons</taxon>
        <taxon>Gunneridae</taxon>
        <taxon>Pentapetalae</taxon>
        <taxon>rosids</taxon>
        <taxon>fabids</taxon>
        <taxon>Malpighiales</taxon>
        <taxon>Salicaceae</taxon>
        <taxon>Saliceae</taxon>
        <taxon>Salix</taxon>
    </lineage>
</organism>
<name>A0AAD6P8I4_9ROSI</name>
<accession>A0AAD6P8I4</accession>
<protein>
    <submittedName>
        <fullName evidence="1">Uncharacterized protein</fullName>
    </submittedName>
</protein>
<proteinExistence type="predicted"/>
<keyword evidence="2" id="KW-1185">Reference proteome</keyword>
<dbReference type="Proteomes" id="UP001162972">
    <property type="component" value="Chromosome 7"/>
</dbReference>
<comment type="caution">
    <text evidence="1">The sequence shown here is derived from an EMBL/GenBank/DDBJ whole genome shotgun (WGS) entry which is preliminary data.</text>
</comment>